<evidence type="ECO:0000313" key="11">
    <source>
        <dbReference type="Proteomes" id="UP000735302"/>
    </source>
</evidence>
<evidence type="ECO:0000256" key="5">
    <source>
        <dbReference type="ARBA" id="ARBA00023136"/>
    </source>
</evidence>
<evidence type="ECO:0000256" key="1">
    <source>
        <dbReference type="ARBA" id="ARBA00004141"/>
    </source>
</evidence>
<feature type="domain" description="G-protein coupled receptors family 1 profile" evidence="9">
    <location>
        <begin position="79"/>
        <end position="127"/>
    </location>
</feature>
<reference evidence="10 11" key="1">
    <citation type="journal article" date="2021" name="Elife">
        <title>Chloroplast acquisition without the gene transfer in kleptoplastic sea slugs, Plakobranchus ocellatus.</title>
        <authorList>
            <person name="Maeda T."/>
            <person name="Takahashi S."/>
            <person name="Yoshida T."/>
            <person name="Shimamura S."/>
            <person name="Takaki Y."/>
            <person name="Nagai Y."/>
            <person name="Toyoda A."/>
            <person name="Suzuki Y."/>
            <person name="Arimoto A."/>
            <person name="Ishii H."/>
            <person name="Satoh N."/>
            <person name="Nishiyama T."/>
            <person name="Hasebe M."/>
            <person name="Maruyama T."/>
            <person name="Minagawa J."/>
            <person name="Obokata J."/>
            <person name="Shigenobu S."/>
        </authorList>
    </citation>
    <scope>NUCLEOTIDE SEQUENCE [LARGE SCALE GENOMIC DNA]</scope>
</reference>
<evidence type="ECO:0000313" key="10">
    <source>
        <dbReference type="EMBL" id="GFO10800.1"/>
    </source>
</evidence>
<keyword evidence="6 10" id="KW-0675">Receptor</keyword>
<dbReference type="Pfam" id="PF00001">
    <property type="entry name" value="7tm_1"/>
    <property type="match status" value="1"/>
</dbReference>
<protein>
    <submittedName>
        <fullName evidence="10">Elevenin receptor 1</fullName>
    </submittedName>
</protein>
<keyword evidence="5 8" id="KW-0472">Membrane</keyword>
<evidence type="ECO:0000256" key="7">
    <source>
        <dbReference type="ARBA" id="ARBA00023224"/>
    </source>
</evidence>
<keyword evidence="2 8" id="KW-0812">Transmembrane</keyword>
<dbReference type="SUPFAM" id="SSF81321">
    <property type="entry name" value="Family A G protein-coupled receptor-like"/>
    <property type="match status" value="1"/>
</dbReference>
<comment type="caution">
    <text evidence="10">The sequence shown here is derived from an EMBL/GenBank/DDBJ whole genome shotgun (WGS) entry which is preliminary data.</text>
</comment>
<evidence type="ECO:0000256" key="4">
    <source>
        <dbReference type="ARBA" id="ARBA00023040"/>
    </source>
</evidence>
<dbReference type="PRINTS" id="PR00237">
    <property type="entry name" value="GPCRRHODOPSN"/>
</dbReference>
<evidence type="ECO:0000256" key="6">
    <source>
        <dbReference type="ARBA" id="ARBA00023170"/>
    </source>
</evidence>
<evidence type="ECO:0000256" key="8">
    <source>
        <dbReference type="SAM" id="Phobius"/>
    </source>
</evidence>
<proteinExistence type="predicted"/>
<dbReference type="InterPro" id="IPR017452">
    <property type="entry name" value="GPCR_Rhodpsn_7TM"/>
</dbReference>
<dbReference type="AlphaFoldDB" id="A0AAV4AV81"/>
<dbReference type="PANTHER" id="PTHR24243:SF233">
    <property type="entry name" value="THYROTROPIN-RELEASING HORMONE RECEPTOR"/>
    <property type="match status" value="1"/>
</dbReference>
<sequence length="127" mass="14231">MLFPTSENSTNLTLPELDLSWVFSEGIDSNDSANLSSNGTTDDMYEYIYDLDAIDYIPLEDALPVTFTYSLTLLVGLVGNILVIFSILYYRRMRTTTNVFLLSLASADLLLILLCVPIKVSEINTKF</sequence>
<dbReference type="Proteomes" id="UP000735302">
    <property type="component" value="Unassembled WGS sequence"/>
</dbReference>
<feature type="transmembrane region" description="Helical" evidence="8">
    <location>
        <begin position="67"/>
        <end position="90"/>
    </location>
</feature>
<comment type="subcellular location">
    <subcellularLocation>
        <location evidence="1">Membrane</location>
        <topology evidence="1">Multi-pass membrane protein</topology>
    </subcellularLocation>
</comment>
<dbReference type="EMBL" id="BLXT01004211">
    <property type="protein sequence ID" value="GFO10800.1"/>
    <property type="molecule type" value="Genomic_DNA"/>
</dbReference>
<evidence type="ECO:0000256" key="2">
    <source>
        <dbReference type="ARBA" id="ARBA00022692"/>
    </source>
</evidence>
<dbReference type="PROSITE" id="PS50262">
    <property type="entry name" value="G_PROTEIN_RECEP_F1_2"/>
    <property type="match status" value="1"/>
</dbReference>
<evidence type="ECO:0000259" key="9">
    <source>
        <dbReference type="PROSITE" id="PS50262"/>
    </source>
</evidence>
<accession>A0AAV4AV81</accession>
<dbReference type="Gene3D" id="1.20.1070.10">
    <property type="entry name" value="Rhodopsin 7-helix transmembrane proteins"/>
    <property type="match status" value="1"/>
</dbReference>
<feature type="transmembrane region" description="Helical" evidence="8">
    <location>
        <begin position="99"/>
        <end position="120"/>
    </location>
</feature>
<dbReference type="PANTHER" id="PTHR24243">
    <property type="entry name" value="G-PROTEIN COUPLED RECEPTOR"/>
    <property type="match status" value="1"/>
</dbReference>
<keyword evidence="4" id="KW-0297">G-protein coupled receptor</keyword>
<dbReference type="InterPro" id="IPR000276">
    <property type="entry name" value="GPCR_Rhodpsn"/>
</dbReference>
<organism evidence="10 11">
    <name type="scientific">Plakobranchus ocellatus</name>
    <dbReference type="NCBI Taxonomy" id="259542"/>
    <lineage>
        <taxon>Eukaryota</taxon>
        <taxon>Metazoa</taxon>
        <taxon>Spiralia</taxon>
        <taxon>Lophotrochozoa</taxon>
        <taxon>Mollusca</taxon>
        <taxon>Gastropoda</taxon>
        <taxon>Heterobranchia</taxon>
        <taxon>Euthyneura</taxon>
        <taxon>Panpulmonata</taxon>
        <taxon>Sacoglossa</taxon>
        <taxon>Placobranchoidea</taxon>
        <taxon>Plakobranchidae</taxon>
        <taxon>Plakobranchus</taxon>
    </lineage>
</organism>
<keyword evidence="3 8" id="KW-1133">Transmembrane helix</keyword>
<name>A0AAV4AV81_9GAST</name>
<keyword evidence="11" id="KW-1185">Reference proteome</keyword>
<evidence type="ECO:0000256" key="3">
    <source>
        <dbReference type="ARBA" id="ARBA00022989"/>
    </source>
</evidence>
<gene>
    <name evidence="10" type="ORF">PoB_003730500</name>
</gene>
<dbReference type="GO" id="GO:0005886">
    <property type="term" value="C:plasma membrane"/>
    <property type="evidence" value="ECO:0007669"/>
    <property type="project" value="TreeGrafter"/>
</dbReference>
<keyword evidence="7" id="KW-0807">Transducer</keyword>
<dbReference type="GO" id="GO:0004930">
    <property type="term" value="F:G protein-coupled receptor activity"/>
    <property type="evidence" value="ECO:0007669"/>
    <property type="project" value="UniProtKB-KW"/>
</dbReference>